<keyword evidence="1" id="KW-0732">Signal</keyword>
<feature type="domain" description="Haem-binding uptake Tiki superfamily ChaN" evidence="2">
    <location>
        <begin position="14"/>
        <end position="203"/>
    </location>
</feature>
<dbReference type="AlphaFoldDB" id="A0A3N2R0N2"/>
<gene>
    <name evidence="3" type="ORF">EAT49_10870</name>
</gene>
<keyword evidence="4" id="KW-1185">Reference proteome</keyword>
<organism evidence="3 4">
    <name type="scientific">Histidinibacterium lentulum</name>
    <dbReference type="NCBI Taxonomy" id="2480588"/>
    <lineage>
        <taxon>Bacteria</taxon>
        <taxon>Pseudomonadati</taxon>
        <taxon>Pseudomonadota</taxon>
        <taxon>Alphaproteobacteria</taxon>
        <taxon>Rhodobacterales</taxon>
        <taxon>Paracoccaceae</taxon>
        <taxon>Histidinibacterium</taxon>
    </lineage>
</organism>
<proteinExistence type="predicted"/>
<dbReference type="RefSeq" id="WP_123642354.1">
    <property type="nucleotide sequence ID" value="NZ_ML119085.1"/>
</dbReference>
<evidence type="ECO:0000313" key="4">
    <source>
        <dbReference type="Proteomes" id="UP000268016"/>
    </source>
</evidence>
<dbReference type="Proteomes" id="UP000268016">
    <property type="component" value="Unassembled WGS sequence"/>
</dbReference>
<dbReference type="Pfam" id="PF04187">
    <property type="entry name" value="Cofac_haem_bdg"/>
    <property type="match status" value="1"/>
</dbReference>
<dbReference type="EMBL" id="RDRB01000005">
    <property type="protein sequence ID" value="ROU01029.1"/>
    <property type="molecule type" value="Genomic_DNA"/>
</dbReference>
<dbReference type="InterPro" id="IPR007314">
    <property type="entry name" value="Cofac_haem-bd_dom"/>
</dbReference>
<dbReference type="SUPFAM" id="SSF159501">
    <property type="entry name" value="EreA/ChaN-like"/>
    <property type="match status" value="1"/>
</dbReference>
<evidence type="ECO:0000259" key="2">
    <source>
        <dbReference type="Pfam" id="PF04187"/>
    </source>
</evidence>
<dbReference type="CDD" id="cd14727">
    <property type="entry name" value="ChanN-like"/>
    <property type="match status" value="1"/>
</dbReference>
<accession>A0A3N2R0N2</accession>
<name>A0A3N2R0N2_9RHOB</name>
<reference evidence="3 4" key="1">
    <citation type="submission" date="2018-10" db="EMBL/GenBank/DDBJ databases">
        <title>Histidinibacterium lentulum gen. nov., sp. nov., a marine bacterium from the culture broth of Picochlorum sp. 122.</title>
        <authorList>
            <person name="Wang G."/>
        </authorList>
    </citation>
    <scope>NUCLEOTIDE SEQUENCE [LARGE SCALE GENOMIC DNA]</scope>
    <source>
        <strain evidence="3 4">B17</strain>
    </source>
</reference>
<protein>
    <recommendedName>
        <fullName evidence="2">Haem-binding uptake Tiki superfamily ChaN domain-containing protein</fullName>
    </recommendedName>
</protein>
<feature type="chain" id="PRO_5017939361" description="Haem-binding uptake Tiki superfamily ChaN domain-containing protein" evidence="1">
    <location>
        <begin position="17"/>
        <end position="248"/>
    </location>
</feature>
<comment type="caution">
    <text evidence="3">The sequence shown here is derived from an EMBL/GenBank/DDBJ whole genome shotgun (WGS) entry which is preliminary data.</text>
</comment>
<evidence type="ECO:0000313" key="3">
    <source>
        <dbReference type="EMBL" id="ROU01029.1"/>
    </source>
</evidence>
<dbReference type="OrthoDB" id="9795827at2"/>
<sequence length="248" mass="26324">MIRAALLCLWALPAAAQDIYVLGELHDNPEHHLEQARRVAVIEPAALVFEMLTPEQAAAAEGIDPLDRQALEEALGWNGSGWPDFAMYHPVFASAPEAVIYGAAVPRELLSSAMESGAEAVVGRPGLLPPVSDEERAERIALQGRVHCGALPDEMLPGMVEAQRVRDAGFAHVALKAFEETGGPVVVITGNGHARTDWGVPASIRGARPDVEVFALGQFEGAAEQDAPYDEVVIAAPVARGDPCAAFR</sequence>
<dbReference type="Gene3D" id="3.40.50.11550">
    <property type="match status" value="2"/>
</dbReference>
<evidence type="ECO:0000256" key="1">
    <source>
        <dbReference type="SAM" id="SignalP"/>
    </source>
</evidence>
<feature type="signal peptide" evidence="1">
    <location>
        <begin position="1"/>
        <end position="16"/>
    </location>
</feature>